<feature type="domain" description="Leucine-binding protein" evidence="3">
    <location>
        <begin position="52"/>
        <end position="412"/>
    </location>
</feature>
<dbReference type="CDD" id="cd06337">
    <property type="entry name" value="PBP1_ABC_ligand_binding-like"/>
    <property type="match status" value="1"/>
</dbReference>
<comment type="caution">
    <text evidence="4">The sequence shown here is derived from an EMBL/GenBank/DDBJ whole genome shotgun (WGS) entry which is preliminary data.</text>
</comment>
<name>A0A1J5RKN5_9ZZZZ</name>
<dbReference type="Gene3D" id="3.40.50.2300">
    <property type="match status" value="2"/>
</dbReference>
<gene>
    <name evidence="4" type="ORF">GALL_212130</name>
</gene>
<evidence type="ECO:0000256" key="2">
    <source>
        <dbReference type="SAM" id="MobiDB-lite"/>
    </source>
</evidence>
<proteinExistence type="predicted"/>
<dbReference type="PROSITE" id="PS51318">
    <property type="entry name" value="TAT"/>
    <property type="match status" value="1"/>
</dbReference>
<organism evidence="4">
    <name type="scientific">mine drainage metagenome</name>
    <dbReference type="NCBI Taxonomy" id="410659"/>
    <lineage>
        <taxon>unclassified sequences</taxon>
        <taxon>metagenomes</taxon>
        <taxon>ecological metagenomes</taxon>
    </lineage>
</organism>
<keyword evidence="1" id="KW-0732">Signal</keyword>
<dbReference type="InterPro" id="IPR051010">
    <property type="entry name" value="BCAA_transport"/>
</dbReference>
<accession>A0A1J5RKN5</accession>
<dbReference type="Pfam" id="PF13458">
    <property type="entry name" value="Peripla_BP_6"/>
    <property type="match status" value="1"/>
</dbReference>
<protein>
    <recommendedName>
        <fullName evidence="3">Leucine-binding protein domain-containing protein</fullName>
    </recommendedName>
</protein>
<dbReference type="InterPro" id="IPR028082">
    <property type="entry name" value="Peripla_BP_I"/>
</dbReference>
<evidence type="ECO:0000256" key="1">
    <source>
        <dbReference type="ARBA" id="ARBA00022729"/>
    </source>
</evidence>
<dbReference type="SUPFAM" id="SSF53822">
    <property type="entry name" value="Periplasmic binding protein-like I"/>
    <property type="match status" value="1"/>
</dbReference>
<dbReference type="AlphaFoldDB" id="A0A1J5RKN5"/>
<evidence type="ECO:0000313" key="4">
    <source>
        <dbReference type="EMBL" id="OIQ96752.1"/>
    </source>
</evidence>
<feature type="region of interest" description="Disordered" evidence="2">
    <location>
        <begin position="1"/>
        <end position="23"/>
    </location>
</feature>
<sequence length="439" mass="47371">MSSSSNRIDPSAKPDSTELTSPRRRSALKAAGGIALASLLPASMARAASGGTLKIGFVSPQTGPLAVFAESDAFTIAQVKRAVGGGLKLGGRSYALEIIYKDSQSNSNRASDAASELILQDRVDLVLAASTPATTIPVADQCELNGVPCITTDTPWQPYFFGRKGDPKKGFEWTYHFFWGLEDVIGTYTSMWGQLPTNREVGSLWPNDSDGNAWGDPKMGFPPVLANKGFKLVDRGRFQLPSDNFSAYITDFRKHNVEIVTGVVPPPDFANFWSQAGQQGLKPKIVTVAKATEFPAAVEAFGDRANGLSVEVWWSPAYPFHSSLTAQSSAQLAAAYSKAAGRPWTMPLGFRHSLFEVAIDVLKRATDRHPEAIRNAIRSTSLNTVVGPIDFRKGPVPNIAKTPLTGGQWRKAGKGFELLLVDNSQATMVPVHDKLVMMS</sequence>
<dbReference type="InterPro" id="IPR028081">
    <property type="entry name" value="Leu-bd"/>
</dbReference>
<reference evidence="4" key="1">
    <citation type="submission" date="2016-10" db="EMBL/GenBank/DDBJ databases">
        <title>Sequence of Gallionella enrichment culture.</title>
        <authorList>
            <person name="Poehlein A."/>
            <person name="Muehling M."/>
            <person name="Daniel R."/>
        </authorList>
    </citation>
    <scope>NUCLEOTIDE SEQUENCE</scope>
</reference>
<evidence type="ECO:0000259" key="3">
    <source>
        <dbReference type="Pfam" id="PF13458"/>
    </source>
</evidence>
<dbReference type="InterPro" id="IPR006311">
    <property type="entry name" value="TAT_signal"/>
</dbReference>
<dbReference type="PANTHER" id="PTHR30483:SF6">
    <property type="entry name" value="PERIPLASMIC BINDING PROTEIN OF ABC TRANSPORTER FOR NATURAL AMINO ACIDS"/>
    <property type="match status" value="1"/>
</dbReference>
<dbReference type="PANTHER" id="PTHR30483">
    <property type="entry name" value="LEUCINE-SPECIFIC-BINDING PROTEIN"/>
    <property type="match status" value="1"/>
</dbReference>
<dbReference type="EMBL" id="MLJW01000143">
    <property type="protein sequence ID" value="OIQ96752.1"/>
    <property type="molecule type" value="Genomic_DNA"/>
</dbReference>